<keyword evidence="3" id="KW-1185">Reference proteome</keyword>
<protein>
    <submittedName>
        <fullName evidence="2">Uncharacterized protein</fullName>
    </submittedName>
</protein>
<comment type="caution">
    <text evidence="2">The sequence shown here is derived from an EMBL/GenBank/DDBJ whole genome shotgun (WGS) entry which is preliminary data.</text>
</comment>
<dbReference type="STRING" id="394096.DB31_1293"/>
<dbReference type="Proteomes" id="UP000028725">
    <property type="component" value="Unassembled WGS sequence"/>
</dbReference>
<dbReference type="EMBL" id="JMCB01000011">
    <property type="protein sequence ID" value="KFE66228.1"/>
    <property type="molecule type" value="Genomic_DNA"/>
</dbReference>
<proteinExistence type="predicted"/>
<gene>
    <name evidence="2" type="ORF">DB31_1293</name>
</gene>
<feature type="region of interest" description="Disordered" evidence="1">
    <location>
        <begin position="1"/>
        <end position="25"/>
    </location>
</feature>
<accession>A0A085WEW5</accession>
<sequence length="42" mass="4616">MKMKRAAMGRLWSPSRGRPWPLQGGLVRSAEEGALMSSSVEN</sequence>
<reference evidence="2 3" key="1">
    <citation type="submission" date="2014-04" db="EMBL/GenBank/DDBJ databases">
        <title>Genome assembly of Hyalangium minutum DSM 14724.</title>
        <authorList>
            <person name="Sharma G."/>
            <person name="Subramanian S."/>
        </authorList>
    </citation>
    <scope>NUCLEOTIDE SEQUENCE [LARGE SCALE GENOMIC DNA]</scope>
    <source>
        <strain evidence="2 3">DSM 14724</strain>
    </source>
</reference>
<evidence type="ECO:0000256" key="1">
    <source>
        <dbReference type="SAM" id="MobiDB-lite"/>
    </source>
</evidence>
<organism evidence="2 3">
    <name type="scientific">Hyalangium minutum</name>
    <dbReference type="NCBI Taxonomy" id="394096"/>
    <lineage>
        <taxon>Bacteria</taxon>
        <taxon>Pseudomonadati</taxon>
        <taxon>Myxococcota</taxon>
        <taxon>Myxococcia</taxon>
        <taxon>Myxococcales</taxon>
        <taxon>Cystobacterineae</taxon>
        <taxon>Archangiaceae</taxon>
        <taxon>Hyalangium</taxon>
    </lineage>
</organism>
<evidence type="ECO:0000313" key="3">
    <source>
        <dbReference type="Proteomes" id="UP000028725"/>
    </source>
</evidence>
<dbReference type="AlphaFoldDB" id="A0A085WEW5"/>
<name>A0A085WEW5_9BACT</name>
<evidence type="ECO:0000313" key="2">
    <source>
        <dbReference type="EMBL" id="KFE66228.1"/>
    </source>
</evidence>